<evidence type="ECO:0000313" key="2">
    <source>
        <dbReference type="Proteomes" id="UP000265618"/>
    </source>
</evidence>
<reference evidence="1 2" key="1">
    <citation type="journal article" date="2018" name="PLoS ONE">
        <title>The draft genome of Kipferlia bialata reveals reductive genome evolution in fornicate parasites.</title>
        <authorList>
            <person name="Tanifuji G."/>
            <person name="Takabayashi S."/>
            <person name="Kume K."/>
            <person name="Takagi M."/>
            <person name="Nakayama T."/>
            <person name="Kamikawa R."/>
            <person name="Inagaki Y."/>
            <person name="Hashimoto T."/>
        </authorList>
    </citation>
    <scope>NUCLEOTIDE SEQUENCE [LARGE SCALE GENOMIC DNA]</scope>
    <source>
        <strain evidence="1">NY0173</strain>
    </source>
</reference>
<sequence>MQSVLSPTGDHTTSWRGIRTSEPFYGPINVVAAVDMYQVRALETSMYERSLIHGHDTVFTEDWSLGADPSLYPIGRDAVLHSLDEIARRDREREEAEQSVTEYQTWERENVREIEFGYSDVSLARHLLATEYVVLHDLIDCYRSQY</sequence>
<proteinExistence type="predicted"/>
<dbReference type="AlphaFoldDB" id="A0A9K3GKQ1"/>
<dbReference type="EMBL" id="BDIP01002542">
    <property type="protein sequence ID" value="GIQ86457.1"/>
    <property type="molecule type" value="Genomic_DNA"/>
</dbReference>
<evidence type="ECO:0000313" key="1">
    <source>
        <dbReference type="EMBL" id="GIQ86457.1"/>
    </source>
</evidence>
<protein>
    <submittedName>
        <fullName evidence="1">Uncharacterized protein</fullName>
    </submittedName>
</protein>
<gene>
    <name evidence="1" type="ORF">KIPB_008314</name>
</gene>
<dbReference type="Proteomes" id="UP000265618">
    <property type="component" value="Unassembled WGS sequence"/>
</dbReference>
<organism evidence="1 2">
    <name type="scientific">Kipferlia bialata</name>
    <dbReference type="NCBI Taxonomy" id="797122"/>
    <lineage>
        <taxon>Eukaryota</taxon>
        <taxon>Metamonada</taxon>
        <taxon>Carpediemonas-like organisms</taxon>
        <taxon>Kipferlia</taxon>
    </lineage>
</organism>
<name>A0A9K3GKQ1_9EUKA</name>
<accession>A0A9K3GKQ1</accession>
<keyword evidence="2" id="KW-1185">Reference proteome</keyword>
<comment type="caution">
    <text evidence="1">The sequence shown here is derived from an EMBL/GenBank/DDBJ whole genome shotgun (WGS) entry which is preliminary data.</text>
</comment>